<keyword evidence="4" id="KW-0378">Hydrolase</keyword>
<dbReference type="PRINTS" id="PR00797">
    <property type="entry name" value="STREPTOPAIN"/>
</dbReference>
<feature type="domain" description="Spi protease inhibitor" evidence="7">
    <location>
        <begin position="46"/>
        <end position="148"/>
    </location>
</feature>
<evidence type="ECO:0000256" key="5">
    <source>
        <dbReference type="ARBA" id="ARBA00022807"/>
    </source>
</evidence>
<feature type="active site" description="Proton acceptor" evidence="6">
    <location>
        <position position="353"/>
    </location>
</feature>
<dbReference type="HOGENOM" id="CLU_045358_0_0_10"/>
<dbReference type="GO" id="GO:0006508">
    <property type="term" value="P:proteolysis"/>
    <property type="evidence" value="ECO:0007669"/>
    <property type="project" value="UniProtKB-KW"/>
</dbReference>
<evidence type="ECO:0000256" key="4">
    <source>
        <dbReference type="ARBA" id="ARBA00022801"/>
    </source>
</evidence>
<dbReference type="InterPro" id="IPR000200">
    <property type="entry name" value="Peptidase_C10"/>
</dbReference>
<reference evidence="8 9" key="1">
    <citation type="submission" date="2013-08" db="EMBL/GenBank/DDBJ databases">
        <authorList>
            <person name="Weinstock G."/>
            <person name="Sodergren E."/>
            <person name="Wylie T."/>
            <person name="Fulton L."/>
            <person name="Fulton R."/>
            <person name="Fronick C."/>
            <person name="O'Laughlin M."/>
            <person name="Godfrey J."/>
            <person name="Miner T."/>
            <person name="Herter B."/>
            <person name="Appelbaum E."/>
            <person name="Cordes M."/>
            <person name="Lek S."/>
            <person name="Wollam A."/>
            <person name="Pepin K.H."/>
            <person name="Palsikar V.B."/>
            <person name="Mitreva M."/>
            <person name="Wilson R.K."/>
        </authorList>
    </citation>
    <scope>NUCLEOTIDE SEQUENCE [LARGE SCALE GENOMIC DNA]</scope>
    <source>
        <strain evidence="8 9">ATCC 15930</strain>
    </source>
</reference>
<gene>
    <name evidence="8" type="ORF">HMPREF1991_00707</name>
</gene>
<organism evidence="8 9">
    <name type="scientific">Hoylesella loescheii DSM 19665 = JCM 12249 = ATCC 15930</name>
    <dbReference type="NCBI Taxonomy" id="1122985"/>
    <lineage>
        <taxon>Bacteria</taxon>
        <taxon>Pseudomonadati</taxon>
        <taxon>Bacteroidota</taxon>
        <taxon>Bacteroidia</taxon>
        <taxon>Bacteroidales</taxon>
        <taxon>Prevotellaceae</taxon>
        <taxon>Hoylesella</taxon>
    </lineage>
</organism>
<sequence length="425" mass="48314">MNNLAINRIILYCIGGIFMVSCSGTGEEKVSALEPKPSPKVETLHHVSMKKAKENVLNFVSLANKGTRASARKWAISDIQPVVNPYTRSTTNGQEDTLLYIVNMADSAGFAVATADDRLPPILALVDEGNYTFNRNDTVTSGFHLFMQAALNYCARQKELAQTRKNAPIEHEIDPEAPKPPVRTPKFEVMKPLLHCKWGQREPYNRDCFGCPTGCVITAAAQILSFLEIPKYMSTRDNEGFKVTTFNWKQINEEAKTHPIYWSQEMTDQVACMMRHLGIAFRAKYGKDGTSANTEDAVETMRSKYGCDATGLLGYNCNNMIGDLRTHNKIVMMSGYSRLYHTWFVFPNYDGGHAWVVDGYIDYVPGWNIWEYFYLHCNWGWGGLHNGYFLDNVFNTDENPVYDDNGEQTRSHFRFKLKYATFTKH</sequence>
<comment type="caution">
    <text evidence="8">The sequence shown here is derived from an EMBL/GenBank/DDBJ whole genome shotgun (WGS) entry which is preliminary data.</text>
</comment>
<dbReference type="eggNOG" id="ENOG50331I2">
    <property type="taxonomic scope" value="Bacteria"/>
</dbReference>
<dbReference type="AlphaFoldDB" id="A0A069QTK3"/>
<comment type="similarity">
    <text evidence="1">Belongs to the peptidase C10 family.</text>
</comment>
<dbReference type="InterPro" id="IPR044934">
    <property type="entry name" value="Streptopain_sf"/>
</dbReference>
<dbReference type="Proteomes" id="UP000027442">
    <property type="component" value="Unassembled WGS sequence"/>
</dbReference>
<dbReference type="RefSeq" id="WP_081619175.1">
    <property type="nucleotide sequence ID" value="NZ_KB899224.1"/>
</dbReference>
<evidence type="ECO:0000259" key="7">
    <source>
        <dbReference type="Pfam" id="PF13734"/>
    </source>
</evidence>
<dbReference type="Pfam" id="PF01640">
    <property type="entry name" value="Peptidase_C10"/>
    <property type="match status" value="1"/>
</dbReference>
<keyword evidence="3" id="KW-0732">Signal</keyword>
<dbReference type="GO" id="GO:0008234">
    <property type="term" value="F:cysteine-type peptidase activity"/>
    <property type="evidence" value="ECO:0007669"/>
    <property type="project" value="UniProtKB-KW"/>
</dbReference>
<dbReference type="PATRIC" id="fig|1122985.7.peg.733"/>
<evidence type="ECO:0000256" key="3">
    <source>
        <dbReference type="ARBA" id="ARBA00022729"/>
    </source>
</evidence>
<accession>A0A069QTK3</accession>
<protein>
    <submittedName>
        <fullName evidence="8">Peptidase C10 family protein</fullName>
    </submittedName>
</protein>
<evidence type="ECO:0000313" key="9">
    <source>
        <dbReference type="Proteomes" id="UP000027442"/>
    </source>
</evidence>
<dbReference type="SUPFAM" id="SSF54001">
    <property type="entry name" value="Cysteine proteinases"/>
    <property type="match status" value="1"/>
</dbReference>
<keyword evidence="9" id="KW-1185">Reference proteome</keyword>
<dbReference type="Gene3D" id="3.90.70.50">
    <property type="entry name" value="Peptidase C10, streptopain"/>
    <property type="match status" value="2"/>
</dbReference>
<proteinExistence type="inferred from homology"/>
<dbReference type="EMBL" id="JNGW01000024">
    <property type="protein sequence ID" value="KDR53151.1"/>
    <property type="molecule type" value="Genomic_DNA"/>
</dbReference>
<evidence type="ECO:0000256" key="1">
    <source>
        <dbReference type="ARBA" id="ARBA00009693"/>
    </source>
</evidence>
<feature type="active site" description="Nucleophile" evidence="6">
    <location>
        <position position="215"/>
    </location>
</feature>
<dbReference type="InterPro" id="IPR025896">
    <property type="entry name" value="Spi_Prtas-inh"/>
</dbReference>
<name>A0A069QTK3_HOYLO</name>
<dbReference type="InterPro" id="IPR038765">
    <property type="entry name" value="Papain-like_cys_pep_sf"/>
</dbReference>
<dbReference type="Pfam" id="PF13734">
    <property type="entry name" value="Inhibitor_I69"/>
    <property type="match status" value="1"/>
</dbReference>
<keyword evidence="5" id="KW-0788">Thiol protease</keyword>
<keyword evidence="2" id="KW-0645">Protease</keyword>
<evidence type="ECO:0000313" key="8">
    <source>
        <dbReference type="EMBL" id="KDR53151.1"/>
    </source>
</evidence>
<evidence type="ECO:0000256" key="6">
    <source>
        <dbReference type="PIRSR" id="PIRSR600200-1"/>
    </source>
</evidence>
<evidence type="ECO:0000256" key="2">
    <source>
        <dbReference type="ARBA" id="ARBA00022670"/>
    </source>
</evidence>